<accession>A0A024TY73</accession>
<dbReference type="PANTHER" id="PTHR46586:SF3">
    <property type="entry name" value="ANKYRIN REPEAT-CONTAINING PROTEIN"/>
    <property type="match status" value="1"/>
</dbReference>
<dbReference type="Gene3D" id="1.25.40.20">
    <property type="entry name" value="Ankyrin repeat-containing domain"/>
    <property type="match status" value="1"/>
</dbReference>
<protein>
    <submittedName>
        <fullName evidence="1">Uncharacterized protein</fullName>
    </submittedName>
</protein>
<dbReference type="InterPro" id="IPR036770">
    <property type="entry name" value="Ankyrin_rpt-contain_sf"/>
</dbReference>
<dbReference type="EMBL" id="KI913968">
    <property type="protein sequence ID" value="ETV98948.1"/>
    <property type="molecule type" value="Genomic_DNA"/>
</dbReference>
<sequence length="516" mass="56205">MAPKKSKKKRTKMNVNAPVASGTLRGEQVSSAIDATKNTALLEDVLKANGEEHLYDTIKQLSVHVEDDPPVIFGWQNVEVFVEAIRDAQEQANAPGVAPLPPDPLGLPAALTLQNFKEAVLDYARIQEAPPRLDTTCLPCSLMQSHHVVCMLRSLDFNPWIQRIIAASCTAPLILPERFYKAYGKKAMDLAFLCLDESIQSCLPLHLAIFEGDATRVRQWLVCKPLWLTERALDCAAFHGHVHIVQLLHSYGSMATTDAMDLSSSAGHLSVVEFLHHARGEGCTSRALDDAASAGHLDLVRFLHAHTSGGATVRALNGAAARGFVEVVAFLHYHRAEGCTTNAMDAAATNGHLAVVQFLHFNRHEGCTDAAMDGAATNGHLNVVEFLHVHRREGCTSLAFDGAAGRGHLNVVQWLHAHRSEGCTTDAMDDAATNGHLDVVEWLHATRCEGGTDAGLREAKERGHDAVVAFLQTNCMPTTSVPRHAMDFFPMAVWPFDHDDHSDTSDNEWTIEGRGG</sequence>
<dbReference type="OrthoDB" id="74529at2759"/>
<dbReference type="PANTHER" id="PTHR46586">
    <property type="entry name" value="ANKYRIN REPEAT-CONTAINING PROTEIN"/>
    <property type="match status" value="1"/>
</dbReference>
<dbReference type="Pfam" id="PF13637">
    <property type="entry name" value="Ank_4"/>
    <property type="match status" value="1"/>
</dbReference>
<dbReference type="RefSeq" id="XP_008872376.1">
    <property type="nucleotide sequence ID" value="XM_008874154.1"/>
</dbReference>
<evidence type="ECO:0000313" key="1">
    <source>
        <dbReference type="EMBL" id="ETV98948.1"/>
    </source>
</evidence>
<dbReference type="SUPFAM" id="SSF48403">
    <property type="entry name" value="Ankyrin repeat"/>
    <property type="match status" value="1"/>
</dbReference>
<dbReference type="InterPro" id="IPR052050">
    <property type="entry name" value="SecEffector_AnkRepeat"/>
</dbReference>
<dbReference type="AlphaFoldDB" id="A0A024TY73"/>
<dbReference type="STRING" id="157072.A0A024TY73"/>
<dbReference type="InterPro" id="IPR002110">
    <property type="entry name" value="Ankyrin_rpt"/>
</dbReference>
<reference evidence="1" key="1">
    <citation type="submission" date="2013-12" db="EMBL/GenBank/DDBJ databases">
        <title>The Genome Sequence of Aphanomyces invadans NJM9701.</title>
        <authorList>
            <consortium name="The Broad Institute Genomics Platform"/>
            <person name="Russ C."/>
            <person name="Tyler B."/>
            <person name="van West P."/>
            <person name="Dieguez-Uribeondo J."/>
            <person name="Young S.K."/>
            <person name="Zeng Q."/>
            <person name="Gargeya S."/>
            <person name="Fitzgerald M."/>
            <person name="Abouelleil A."/>
            <person name="Alvarado L."/>
            <person name="Chapman S.B."/>
            <person name="Gainer-Dewar J."/>
            <person name="Goldberg J."/>
            <person name="Griggs A."/>
            <person name="Gujja S."/>
            <person name="Hansen M."/>
            <person name="Howarth C."/>
            <person name="Imamovic A."/>
            <person name="Ireland A."/>
            <person name="Larimer J."/>
            <person name="McCowan C."/>
            <person name="Murphy C."/>
            <person name="Pearson M."/>
            <person name="Poon T.W."/>
            <person name="Priest M."/>
            <person name="Roberts A."/>
            <person name="Saif S."/>
            <person name="Shea T."/>
            <person name="Sykes S."/>
            <person name="Wortman J."/>
            <person name="Nusbaum C."/>
            <person name="Birren B."/>
        </authorList>
    </citation>
    <scope>NUCLEOTIDE SEQUENCE [LARGE SCALE GENOMIC DNA]</scope>
    <source>
        <strain evidence="1">NJM9701</strain>
    </source>
</reference>
<name>A0A024TY73_9STRA</name>
<organism evidence="1">
    <name type="scientific">Aphanomyces invadans</name>
    <dbReference type="NCBI Taxonomy" id="157072"/>
    <lineage>
        <taxon>Eukaryota</taxon>
        <taxon>Sar</taxon>
        <taxon>Stramenopiles</taxon>
        <taxon>Oomycota</taxon>
        <taxon>Saprolegniomycetes</taxon>
        <taxon>Saprolegniales</taxon>
        <taxon>Verrucalvaceae</taxon>
        <taxon>Aphanomyces</taxon>
    </lineage>
</organism>
<dbReference type="VEuPathDB" id="FungiDB:H310_08429"/>
<proteinExistence type="predicted"/>
<gene>
    <name evidence="1" type="ORF">H310_08429</name>
</gene>
<dbReference type="GeneID" id="20085479"/>